<protein>
    <submittedName>
        <fullName evidence="5">Metalloregulator ArsR/SmtB family transcription factor</fullName>
    </submittedName>
</protein>
<dbReference type="Pfam" id="PF12840">
    <property type="entry name" value="HTH_20"/>
    <property type="match status" value="1"/>
</dbReference>
<proteinExistence type="predicted"/>
<dbReference type="SMART" id="SM00418">
    <property type="entry name" value="HTH_ARSR"/>
    <property type="match status" value="1"/>
</dbReference>
<sequence length="118" mass="12410">MPADLAFDALADPVRRQILGVLAEREECTVGELAERITSIGRTGVSSHLRVLRAAGLVTERKAGRFRHYSIDPAGPARDVIATLQALFQGALADAGRAATVTEAAATDPDIQDSRSAG</sequence>
<evidence type="ECO:0000259" key="4">
    <source>
        <dbReference type="PROSITE" id="PS50987"/>
    </source>
</evidence>
<keyword evidence="3" id="KW-0804">Transcription</keyword>
<dbReference type="SUPFAM" id="SSF46785">
    <property type="entry name" value="Winged helix' DNA-binding domain"/>
    <property type="match status" value="1"/>
</dbReference>
<dbReference type="InterPro" id="IPR001845">
    <property type="entry name" value="HTH_ArsR_DNA-bd_dom"/>
</dbReference>
<dbReference type="PANTHER" id="PTHR33154:SF33">
    <property type="entry name" value="TRANSCRIPTIONAL REPRESSOR SDPR"/>
    <property type="match status" value="1"/>
</dbReference>
<gene>
    <name evidence="5" type="ORF">R5A26_14275</name>
</gene>
<dbReference type="PANTHER" id="PTHR33154">
    <property type="entry name" value="TRANSCRIPTIONAL REGULATOR, ARSR FAMILY"/>
    <property type="match status" value="1"/>
</dbReference>
<dbReference type="InterPro" id="IPR036390">
    <property type="entry name" value="WH_DNA-bd_sf"/>
</dbReference>
<dbReference type="Proteomes" id="UP001187346">
    <property type="component" value="Unassembled WGS sequence"/>
</dbReference>
<dbReference type="CDD" id="cd00090">
    <property type="entry name" value="HTH_ARSR"/>
    <property type="match status" value="1"/>
</dbReference>
<organism evidence="5 6">
    <name type="scientific">Streptomyces prunicolor</name>
    <dbReference type="NCBI Taxonomy" id="67348"/>
    <lineage>
        <taxon>Bacteria</taxon>
        <taxon>Bacillati</taxon>
        <taxon>Actinomycetota</taxon>
        <taxon>Actinomycetes</taxon>
        <taxon>Kitasatosporales</taxon>
        <taxon>Streptomycetaceae</taxon>
        <taxon>Streptomyces</taxon>
    </lineage>
</organism>
<dbReference type="PRINTS" id="PR00778">
    <property type="entry name" value="HTHARSR"/>
</dbReference>
<keyword evidence="6" id="KW-1185">Reference proteome</keyword>
<dbReference type="Gene3D" id="1.10.10.10">
    <property type="entry name" value="Winged helix-like DNA-binding domain superfamily/Winged helix DNA-binding domain"/>
    <property type="match status" value="1"/>
</dbReference>
<keyword evidence="1" id="KW-0805">Transcription regulation</keyword>
<name>A0ABU4F959_9ACTN</name>
<feature type="domain" description="HTH arsR-type" evidence="4">
    <location>
        <begin position="1"/>
        <end position="99"/>
    </location>
</feature>
<accession>A0ABU4F959</accession>
<evidence type="ECO:0000313" key="6">
    <source>
        <dbReference type="Proteomes" id="UP001187346"/>
    </source>
</evidence>
<comment type="caution">
    <text evidence="5">The sequence shown here is derived from an EMBL/GenBank/DDBJ whole genome shotgun (WGS) entry which is preliminary data.</text>
</comment>
<dbReference type="PROSITE" id="PS50987">
    <property type="entry name" value="HTH_ARSR_2"/>
    <property type="match status" value="1"/>
</dbReference>
<dbReference type="RefSeq" id="WP_266868282.1">
    <property type="nucleotide sequence ID" value="NZ_JAPEMW010000002.1"/>
</dbReference>
<dbReference type="InterPro" id="IPR036388">
    <property type="entry name" value="WH-like_DNA-bd_sf"/>
</dbReference>
<reference evidence="5 6" key="1">
    <citation type="submission" date="2023-10" db="EMBL/GenBank/DDBJ databases">
        <title>Characterization of rhizosphere-enriched actinobacteria from wheat plants lab-grown on chernevaya soil.</title>
        <authorList>
            <person name="Tikhonova E.N."/>
            <person name="Konopkin A."/>
            <person name="Kravchenko I.K."/>
        </authorList>
    </citation>
    <scope>NUCLEOTIDE SEQUENCE [LARGE SCALE GENOMIC DNA]</scope>
    <source>
        <strain evidence="5 6">RR29</strain>
    </source>
</reference>
<evidence type="ECO:0000313" key="5">
    <source>
        <dbReference type="EMBL" id="MDV7217114.1"/>
    </source>
</evidence>
<keyword evidence="2" id="KW-0238">DNA-binding</keyword>
<evidence type="ECO:0000256" key="3">
    <source>
        <dbReference type="ARBA" id="ARBA00023163"/>
    </source>
</evidence>
<dbReference type="EMBL" id="JAWMAJ010000039">
    <property type="protein sequence ID" value="MDV7217114.1"/>
    <property type="molecule type" value="Genomic_DNA"/>
</dbReference>
<dbReference type="InterPro" id="IPR011991">
    <property type="entry name" value="ArsR-like_HTH"/>
</dbReference>
<evidence type="ECO:0000256" key="2">
    <source>
        <dbReference type="ARBA" id="ARBA00023125"/>
    </source>
</evidence>
<dbReference type="InterPro" id="IPR051081">
    <property type="entry name" value="HTH_MetalResp_TranReg"/>
</dbReference>
<evidence type="ECO:0000256" key="1">
    <source>
        <dbReference type="ARBA" id="ARBA00023015"/>
    </source>
</evidence>
<dbReference type="NCBIfam" id="NF033788">
    <property type="entry name" value="HTH_metalloreg"/>
    <property type="match status" value="1"/>
</dbReference>